<name>A0A0E9PI52_ANGAN</name>
<protein>
    <submittedName>
        <fullName evidence="1">Uncharacterized protein</fullName>
    </submittedName>
</protein>
<reference evidence="1" key="2">
    <citation type="journal article" date="2015" name="Fish Shellfish Immunol.">
        <title>Early steps in the European eel (Anguilla anguilla)-Vibrio vulnificus interaction in the gills: Role of the RtxA13 toxin.</title>
        <authorList>
            <person name="Callol A."/>
            <person name="Pajuelo D."/>
            <person name="Ebbesson L."/>
            <person name="Teles M."/>
            <person name="MacKenzie S."/>
            <person name="Amaro C."/>
        </authorList>
    </citation>
    <scope>NUCLEOTIDE SEQUENCE</scope>
</reference>
<evidence type="ECO:0000313" key="1">
    <source>
        <dbReference type="EMBL" id="JAH03967.1"/>
    </source>
</evidence>
<sequence>MNLHNVLMASCPTK</sequence>
<dbReference type="EMBL" id="GBXM01104610">
    <property type="protein sequence ID" value="JAH03967.1"/>
    <property type="molecule type" value="Transcribed_RNA"/>
</dbReference>
<accession>A0A0E9PI52</accession>
<reference evidence="1" key="1">
    <citation type="submission" date="2014-11" db="EMBL/GenBank/DDBJ databases">
        <authorList>
            <person name="Amaro Gonzalez C."/>
        </authorList>
    </citation>
    <scope>NUCLEOTIDE SEQUENCE</scope>
</reference>
<organism evidence="1">
    <name type="scientific">Anguilla anguilla</name>
    <name type="common">European freshwater eel</name>
    <name type="synonym">Muraena anguilla</name>
    <dbReference type="NCBI Taxonomy" id="7936"/>
    <lineage>
        <taxon>Eukaryota</taxon>
        <taxon>Metazoa</taxon>
        <taxon>Chordata</taxon>
        <taxon>Craniata</taxon>
        <taxon>Vertebrata</taxon>
        <taxon>Euteleostomi</taxon>
        <taxon>Actinopterygii</taxon>
        <taxon>Neopterygii</taxon>
        <taxon>Teleostei</taxon>
        <taxon>Anguilliformes</taxon>
        <taxon>Anguillidae</taxon>
        <taxon>Anguilla</taxon>
    </lineage>
</organism>
<proteinExistence type="predicted"/>